<dbReference type="InterPro" id="IPR036390">
    <property type="entry name" value="WH_DNA-bd_sf"/>
</dbReference>
<organism evidence="3 4">
    <name type="scientific">Variibacter gotjawalensis</name>
    <dbReference type="NCBI Taxonomy" id="1333996"/>
    <lineage>
        <taxon>Bacteria</taxon>
        <taxon>Pseudomonadati</taxon>
        <taxon>Pseudomonadota</taxon>
        <taxon>Alphaproteobacteria</taxon>
        <taxon>Hyphomicrobiales</taxon>
        <taxon>Nitrobacteraceae</taxon>
        <taxon>Variibacter</taxon>
    </lineage>
</organism>
<gene>
    <name evidence="3" type="ORF">GJW-30_1_01017</name>
</gene>
<dbReference type="Gene3D" id="1.10.10.10">
    <property type="entry name" value="Winged helix-like DNA-binding domain superfamily/Winged helix DNA-binding domain"/>
    <property type="match status" value="1"/>
</dbReference>
<dbReference type="Pfam" id="PF13280">
    <property type="entry name" value="WYL"/>
    <property type="match status" value="1"/>
</dbReference>
<dbReference type="KEGG" id="vgo:GJW-30_1_01017"/>
<dbReference type="InterPro" id="IPR013196">
    <property type="entry name" value="HTH_11"/>
</dbReference>
<evidence type="ECO:0000313" key="4">
    <source>
        <dbReference type="Proteomes" id="UP000236884"/>
    </source>
</evidence>
<feature type="domain" description="WYL" evidence="2">
    <location>
        <begin position="140"/>
        <end position="203"/>
    </location>
</feature>
<accession>A0A0S3PRB5</accession>
<dbReference type="AlphaFoldDB" id="A0A0S3PRB5"/>
<dbReference type="RefSeq" id="WP_096352490.1">
    <property type="nucleotide sequence ID" value="NZ_AP014946.1"/>
</dbReference>
<dbReference type="Pfam" id="PF08279">
    <property type="entry name" value="HTH_11"/>
    <property type="match status" value="1"/>
</dbReference>
<evidence type="ECO:0000259" key="1">
    <source>
        <dbReference type="Pfam" id="PF08279"/>
    </source>
</evidence>
<sequence length="248" mass="27899">MRRADRLFQIIQILRRSRQPVTADAVAAELETSKRTVYRDISTLIGQRVPIRGEAGIGYVLDNGFDLPPLMLTPDEIEAAVLGAQWVMNRGDPVLARAARDLVAKIGAAVPERLRQFVLEPASAASPAWNMAADALDMSSLRASIRAGQKIDLRYVDAEGRESMRRVWPVTIGYFDQVRTVIGWCELRQDFRSFRTDRVRGAEFLTERYPERPAVLRARWRKHHEEEQARIQQGHAAAAAGAKVTRVA</sequence>
<proteinExistence type="predicted"/>
<feature type="domain" description="Helix-turn-helix type 11" evidence="1">
    <location>
        <begin position="6"/>
        <end position="59"/>
    </location>
</feature>
<dbReference type="EMBL" id="AP014946">
    <property type="protein sequence ID" value="BAT58491.1"/>
    <property type="molecule type" value="Genomic_DNA"/>
</dbReference>
<dbReference type="OrthoDB" id="9807255at2"/>
<dbReference type="PROSITE" id="PS52050">
    <property type="entry name" value="WYL"/>
    <property type="match status" value="1"/>
</dbReference>
<evidence type="ECO:0000313" key="3">
    <source>
        <dbReference type="EMBL" id="BAT58491.1"/>
    </source>
</evidence>
<dbReference type="PANTHER" id="PTHR34580:SF3">
    <property type="entry name" value="PROTEIN PAFB"/>
    <property type="match status" value="1"/>
</dbReference>
<dbReference type="PANTHER" id="PTHR34580">
    <property type="match status" value="1"/>
</dbReference>
<name>A0A0S3PRB5_9BRAD</name>
<dbReference type="Proteomes" id="UP000236884">
    <property type="component" value="Chromosome"/>
</dbReference>
<dbReference type="SUPFAM" id="SSF46785">
    <property type="entry name" value="Winged helix' DNA-binding domain"/>
    <property type="match status" value="1"/>
</dbReference>
<evidence type="ECO:0000259" key="2">
    <source>
        <dbReference type="Pfam" id="PF13280"/>
    </source>
</evidence>
<keyword evidence="4" id="KW-1185">Reference proteome</keyword>
<dbReference type="InterPro" id="IPR051534">
    <property type="entry name" value="CBASS_pafABC_assoc_protein"/>
</dbReference>
<protein>
    <submittedName>
        <fullName evidence="3">HTH domain protein</fullName>
    </submittedName>
</protein>
<reference evidence="3 4" key="1">
    <citation type="submission" date="2015-08" db="EMBL/GenBank/DDBJ databases">
        <title>Investigation of the bacterial diversity of lava forest soil.</title>
        <authorList>
            <person name="Lee J.S."/>
        </authorList>
    </citation>
    <scope>NUCLEOTIDE SEQUENCE [LARGE SCALE GENOMIC DNA]</scope>
    <source>
        <strain evidence="3 4">GJW-30</strain>
    </source>
</reference>
<dbReference type="InterPro" id="IPR026881">
    <property type="entry name" value="WYL_dom"/>
</dbReference>
<dbReference type="InterPro" id="IPR036388">
    <property type="entry name" value="WH-like_DNA-bd_sf"/>
</dbReference>